<dbReference type="EMBL" id="NIBG01000013">
    <property type="protein sequence ID" value="PAB58609.1"/>
    <property type="molecule type" value="Genomic_DNA"/>
</dbReference>
<dbReference type="OrthoDB" id="122883at2"/>
<evidence type="ECO:0008006" key="4">
    <source>
        <dbReference type="Google" id="ProtNLM"/>
    </source>
</evidence>
<accession>A0A267MGA8</accession>
<dbReference type="AlphaFoldDB" id="A0A267MGA8"/>
<proteinExistence type="predicted"/>
<protein>
    <recommendedName>
        <fullName evidence="4">Zinc-ribbon domain-containing protein</fullName>
    </recommendedName>
</protein>
<organism evidence="2 3">
    <name type="scientific">Anaeromicrobium sediminis</name>
    <dbReference type="NCBI Taxonomy" id="1478221"/>
    <lineage>
        <taxon>Bacteria</taxon>
        <taxon>Bacillati</taxon>
        <taxon>Bacillota</taxon>
        <taxon>Clostridia</taxon>
        <taxon>Peptostreptococcales</taxon>
        <taxon>Thermotaleaceae</taxon>
        <taxon>Anaeromicrobium</taxon>
    </lineage>
</organism>
<keyword evidence="3" id="KW-1185">Reference proteome</keyword>
<sequence>MKKIMAGILILVLLLLMFFQNNKHHFIYGGSTCGTGVDGLKLLGIYMAIALLVLTILWINKRKRAHESCCFCKAKLEEKWKTCPYCGSELERDGKKP</sequence>
<name>A0A267MGA8_9FIRM</name>
<dbReference type="Proteomes" id="UP000216024">
    <property type="component" value="Unassembled WGS sequence"/>
</dbReference>
<keyword evidence="1" id="KW-0472">Membrane</keyword>
<feature type="transmembrane region" description="Helical" evidence="1">
    <location>
        <begin position="39"/>
        <end position="59"/>
    </location>
</feature>
<gene>
    <name evidence="2" type="ORF">CCE28_14085</name>
</gene>
<comment type="caution">
    <text evidence="2">The sequence shown here is derived from an EMBL/GenBank/DDBJ whole genome shotgun (WGS) entry which is preliminary data.</text>
</comment>
<evidence type="ECO:0000313" key="3">
    <source>
        <dbReference type="Proteomes" id="UP000216024"/>
    </source>
</evidence>
<dbReference type="RefSeq" id="WP_095134374.1">
    <property type="nucleotide sequence ID" value="NZ_NIBG01000013.1"/>
</dbReference>
<evidence type="ECO:0000256" key="1">
    <source>
        <dbReference type="SAM" id="Phobius"/>
    </source>
</evidence>
<keyword evidence="1" id="KW-1133">Transmembrane helix</keyword>
<reference evidence="2 3" key="1">
    <citation type="submission" date="2017-06" db="EMBL/GenBank/DDBJ databases">
        <title>Draft genome sequence of anaerobic fermentative bacterium Anaeromicrobium sediminis DY2726D isolated from West Pacific Ocean sediments.</title>
        <authorList>
            <person name="Zeng X."/>
        </authorList>
    </citation>
    <scope>NUCLEOTIDE SEQUENCE [LARGE SCALE GENOMIC DNA]</scope>
    <source>
        <strain evidence="2 3">DY2726D</strain>
    </source>
</reference>
<keyword evidence="1" id="KW-0812">Transmembrane</keyword>
<evidence type="ECO:0000313" key="2">
    <source>
        <dbReference type="EMBL" id="PAB58609.1"/>
    </source>
</evidence>